<feature type="region of interest" description="Disordered" evidence="1">
    <location>
        <begin position="316"/>
        <end position="335"/>
    </location>
</feature>
<evidence type="ECO:0000313" key="4">
    <source>
        <dbReference type="Proteomes" id="UP000237655"/>
    </source>
</evidence>
<keyword evidence="2" id="KW-0812">Transmembrane</keyword>
<keyword evidence="2" id="KW-0472">Membrane</keyword>
<dbReference type="AlphaFoldDB" id="A0A2S0MN23"/>
<reference evidence="4" key="1">
    <citation type="submission" date="2018-03" db="EMBL/GenBank/DDBJ databases">
        <title>Genomic analysis of the strain SH-1 isolated from shrimp intestine.</title>
        <authorList>
            <person name="Kim Y.-S."/>
            <person name="Kim S.-E."/>
            <person name="Kim K.-H."/>
        </authorList>
    </citation>
    <scope>NUCLEOTIDE SEQUENCE [LARGE SCALE GENOMIC DNA]</scope>
    <source>
        <strain evidence="4">SH-1</strain>
    </source>
</reference>
<evidence type="ECO:0000256" key="2">
    <source>
        <dbReference type="SAM" id="Phobius"/>
    </source>
</evidence>
<evidence type="ECO:0000313" key="3">
    <source>
        <dbReference type="EMBL" id="AVO37289.1"/>
    </source>
</evidence>
<evidence type="ECO:0000256" key="1">
    <source>
        <dbReference type="SAM" id="MobiDB-lite"/>
    </source>
</evidence>
<accession>A0A2S0MN23</accession>
<protein>
    <submittedName>
        <fullName evidence="3">Uncharacterized protein</fullName>
    </submittedName>
</protein>
<proteinExistence type="predicted"/>
<dbReference type="EMBL" id="CP027665">
    <property type="protein sequence ID" value="AVO37289.1"/>
    <property type="molecule type" value="Genomic_DNA"/>
</dbReference>
<feature type="transmembrane region" description="Helical" evidence="2">
    <location>
        <begin position="205"/>
        <end position="226"/>
    </location>
</feature>
<dbReference type="Proteomes" id="UP000237655">
    <property type="component" value="Chromosome"/>
</dbReference>
<gene>
    <name evidence="3" type="ORF">C6Y53_05880</name>
</gene>
<keyword evidence="4" id="KW-1185">Reference proteome</keyword>
<organism evidence="3 4">
    <name type="scientific">Pukyongiella litopenaei</name>
    <dbReference type="NCBI Taxonomy" id="2605946"/>
    <lineage>
        <taxon>Bacteria</taxon>
        <taxon>Pseudomonadati</taxon>
        <taxon>Pseudomonadota</taxon>
        <taxon>Alphaproteobacteria</taxon>
        <taxon>Rhodobacterales</taxon>
        <taxon>Paracoccaceae</taxon>
        <taxon>Pukyongiella</taxon>
    </lineage>
</organism>
<sequence length="335" mass="36992">MPDLDSGHYFLTTLAPIRDSATDKHKHGSYTQAVRIALARMPSALQSPATEKIGVNSPFARNRRTHFARMFVLNDVVYNGRIGKNALAASIAGDDPALSRPVDRLNTSYLVFCADIDAVEEDGAPLPETLTPAQRRRVRDAYARRLWETMEPELREIYSNCEGFDGIETAQAFADYLDRCHVETTMPFHDYYLALPEFNELPLKWLLAAVALPFVFAAAALLMRVFGVLQMPVLGIDTFLAFLLGLAVTGIAGFAAIRYSLKNGEKPLPPGRYDDLPSVLKALYLQQKFSDFAVEAQGASPDDLHAAFGAFLEQHRPGDRLDPTQPPGVIPVRNG</sequence>
<name>A0A2S0MN23_9RHOB</name>
<dbReference type="RefSeq" id="WP_106471601.1">
    <property type="nucleotide sequence ID" value="NZ_CP027665.1"/>
</dbReference>
<dbReference type="KEGG" id="thas:C6Y53_05880"/>
<feature type="transmembrane region" description="Helical" evidence="2">
    <location>
        <begin position="238"/>
        <end position="257"/>
    </location>
</feature>
<keyword evidence="2" id="KW-1133">Transmembrane helix</keyword>